<protein>
    <submittedName>
        <fullName evidence="4">Transcriptional regulator, TetR family</fullName>
    </submittedName>
</protein>
<organism evidence="4 5">
    <name type="scientific">Treponema lecithinolyticum ATCC 700332</name>
    <dbReference type="NCBI Taxonomy" id="1321815"/>
    <lineage>
        <taxon>Bacteria</taxon>
        <taxon>Pseudomonadati</taxon>
        <taxon>Spirochaetota</taxon>
        <taxon>Spirochaetia</taxon>
        <taxon>Spirochaetales</taxon>
        <taxon>Treponemataceae</taxon>
        <taxon>Treponema</taxon>
    </lineage>
</organism>
<accession>A0ABN0NXG6</accession>
<evidence type="ECO:0000259" key="3">
    <source>
        <dbReference type="PROSITE" id="PS50977"/>
    </source>
</evidence>
<keyword evidence="1 2" id="KW-0238">DNA-binding</keyword>
<evidence type="ECO:0000313" key="5">
    <source>
        <dbReference type="Proteomes" id="UP000016649"/>
    </source>
</evidence>
<dbReference type="SUPFAM" id="SSF46689">
    <property type="entry name" value="Homeodomain-like"/>
    <property type="match status" value="1"/>
</dbReference>
<comment type="caution">
    <text evidence="4">The sequence shown here is derived from an EMBL/GenBank/DDBJ whole genome shotgun (WGS) entry which is preliminary data.</text>
</comment>
<dbReference type="InterPro" id="IPR001647">
    <property type="entry name" value="HTH_TetR"/>
</dbReference>
<keyword evidence="5" id="KW-1185">Reference proteome</keyword>
<sequence length="208" mass="24836">MPKFERKTKEERCSEIMNAAKKVFLKKGYRYTTMEDIVAGTSLSKGGVYQYYKNTKTIMFDIMQSGNYLRFHRNEEIIKEGLQKNDDIYEIITQMLMGKLYEKNPERKLYMMFLAEVLYDKETEKLHAQLEKQAYELAVENLDMLKDQYPEMLVKAKRFFSNAAAKIYARIFFGMFVIRELFTDKSVFDNNRDEIHRFLYDTIKKLSS</sequence>
<gene>
    <name evidence="4" type="ORF">HMPREF9193_01817</name>
</gene>
<evidence type="ECO:0000256" key="1">
    <source>
        <dbReference type="ARBA" id="ARBA00023125"/>
    </source>
</evidence>
<dbReference type="InterPro" id="IPR009057">
    <property type="entry name" value="Homeodomain-like_sf"/>
</dbReference>
<proteinExistence type="predicted"/>
<dbReference type="Gene3D" id="1.10.357.10">
    <property type="entry name" value="Tetracycline Repressor, domain 2"/>
    <property type="match status" value="1"/>
</dbReference>
<evidence type="ECO:0000256" key="2">
    <source>
        <dbReference type="PROSITE-ProRule" id="PRU00335"/>
    </source>
</evidence>
<dbReference type="PRINTS" id="PR00455">
    <property type="entry name" value="HTHTETR"/>
</dbReference>
<evidence type="ECO:0000313" key="4">
    <source>
        <dbReference type="EMBL" id="ERJ92156.1"/>
    </source>
</evidence>
<feature type="DNA-binding region" description="H-T-H motif" evidence="2">
    <location>
        <begin position="33"/>
        <end position="52"/>
    </location>
</feature>
<dbReference type="RefSeq" id="WP_021688015.1">
    <property type="nucleotide sequence ID" value="NZ_KI260569.1"/>
</dbReference>
<name>A0ABN0NXG6_TRELE</name>
<dbReference type="Proteomes" id="UP000016649">
    <property type="component" value="Unassembled WGS sequence"/>
</dbReference>
<dbReference type="EMBL" id="AWVH01000039">
    <property type="protein sequence ID" value="ERJ92156.1"/>
    <property type="molecule type" value="Genomic_DNA"/>
</dbReference>
<reference evidence="4 5" key="1">
    <citation type="submission" date="2013-08" db="EMBL/GenBank/DDBJ databases">
        <authorList>
            <person name="Weinstock G."/>
            <person name="Sodergren E."/>
            <person name="Wylie T."/>
            <person name="Fulton L."/>
            <person name="Fulton R."/>
            <person name="Fronick C."/>
            <person name="O'Laughlin M."/>
            <person name="Godfrey J."/>
            <person name="Miner T."/>
            <person name="Herter B."/>
            <person name="Appelbaum E."/>
            <person name="Cordes M."/>
            <person name="Lek S."/>
            <person name="Wollam A."/>
            <person name="Pepin K.H."/>
            <person name="Palsikar V.B."/>
            <person name="Mitreva M."/>
            <person name="Wilson R.K."/>
        </authorList>
    </citation>
    <scope>NUCLEOTIDE SEQUENCE [LARGE SCALE GENOMIC DNA]</scope>
    <source>
        <strain evidence="4 5">ATCC 700332</strain>
    </source>
</reference>
<feature type="domain" description="HTH tetR-type" evidence="3">
    <location>
        <begin position="10"/>
        <end position="70"/>
    </location>
</feature>
<dbReference type="Pfam" id="PF00440">
    <property type="entry name" value="TetR_N"/>
    <property type="match status" value="1"/>
</dbReference>
<dbReference type="PROSITE" id="PS50977">
    <property type="entry name" value="HTH_TETR_2"/>
    <property type="match status" value="1"/>
</dbReference>